<dbReference type="SUPFAM" id="SSF50952">
    <property type="entry name" value="Soluble quinoprotein glucose dehydrogenase"/>
    <property type="match status" value="1"/>
</dbReference>
<dbReference type="InterPro" id="IPR011041">
    <property type="entry name" value="Quinoprot_gluc/sorb_DH_b-prop"/>
</dbReference>
<dbReference type="GO" id="GO:0046872">
    <property type="term" value="F:metal ion binding"/>
    <property type="evidence" value="ECO:0007669"/>
    <property type="project" value="UniProtKB-KW"/>
</dbReference>
<dbReference type="Pfam" id="PF13646">
    <property type="entry name" value="HEAT_2"/>
    <property type="match status" value="1"/>
</dbReference>
<evidence type="ECO:0000313" key="7">
    <source>
        <dbReference type="EMBL" id="KAA9130894.1"/>
    </source>
</evidence>
<evidence type="ECO:0000256" key="4">
    <source>
        <dbReference type="PROSITE-ProRule" id="PRU00433"/>
    </source>
</evidence>
<keyword evidence="5" id="KW-0732">Signal</keyword>
<evidence type="ECO:0000313" key="8">
    <source>
        <dbReference type="Proteomes" id="UP000325372"/>
    </source>
</evidence>
<keyword evidence="3 4" id="KW-0408">Iron</keyword>
<dbReference type="AlphaFoldDB" id="A0A5N0T8T8"/>
<dbReference type="InterPro" id="IPR016024">
    <property type="entry name" value="ARM-type_fold"/>
</dbReference>
<dbReference type="EMBL" id="VYXP01000006">
    <property type="protein sequence ID" value="KAA9130894.1"/>
    <property type="molecule type" value="Genomic_DNA"/>
</dbReference>
<sequence length="1076" mass="114705">MKYRLSLTALLATTITAVVADTPNLEIADQGRQAAAKIDAATDQTADAVNNLELPEGSGLVAELWAGEPLLANPVAFDFDEQGRLYVAETYRYGTSTLDIRSYMPMLENDMAFRTIEERAAGIEAIFGDDARKLEVESERVRLIQDTDGDGVADQSSEYAAGFNTTLDGIASGVLARKGDVWLTNIPSLWKLGGIDDEGRATSREEILRGFGVHFSFTGHDFHGLAVGPDGKLYFTVGDRGAVVEGPDGARVDLPDTGGVMRANFDGTGLELVHTGLRNPQELAFDELGNLFTGDNDGDMGDRERLVQVVEGGDSGWVIGHQHPPMGNGGVWMSEGWWEDDNEAFPRFALPPLFLLEDGPSGIAYYPGTGLGPDYQGHLFITHFRGNTTTSGVWSYTLESDGASYRLGEKEAFVKNLLPTDVTFGPDGRFYVLDWVDGWPKSNRGRVYAISHPDHAASDEVRQAQAIIAGGMSGREDIELASLLEHPNWNVRLEAQLELASRGADALGLFTAIANDPDAGLHARLHATWGLGILAGHGHEGAETAIAALLAADVAEVRAQAAKLAGDHRVAGQVPRLVDLLRDDDARVKFFAAQSLGKFGDADAAPALLEAARVNNGQDRYLEHAIIMGLAGSAESDTLEAAMTDESAAVRMAVLQVMRRNADARVAAFLDDEDEQIVFAAARAINDVPIADAYADLAAALQGEHAGNDIVALRAINAQLRLGQPGNATALARYAADDANPENLRVEALDQLASWASPFDRDRIMGVYRPLDDRDPAPAREALATVADSLLQSRDTAVLSSTISATAALGVTGINDSLAALVLDDDIDGEARAAALEQLNANDDPRMLELARAAGESAAPELRMAALPIMTERLPDTAATMLREMTLGSVDEQRTAYDTLATTDQPFAAGLLAESLDRLVAGEVPAAAQLELIEAADAHDSTQVAEAMARWEAATATDDDPLAPFSYALEGGDSKAGWKVYWGNSAMPCVRCHVMDPDAEAAGPSLQGIGSRMDRRALLEAVVDPNATIAEGFTSPSSMPDIFDSLLSRAELRDIVETLATMKGDAANEGDGKHGE</sequence>
<keyword evidence="2 4" id="KW-0479">Metal-binding</keyword>
<name>A0A5N0T8T8_9GAMM</name>
<evidence type="ECO:0000256" key="5">
    <source>
        <dbReference type="SAM" id="SignalP"/>
    </source>
</evidence>
<reference evidence="7 8" key="1">
    <citation type="submission" date="2019-09" db="EMBL/GenBank/DDBJ databases">
        <title>Wenzhouxiangella sp. Genome sequencing and assembly.</title>
        <authorList>
            <person name="Zhang R."/>
        </authorList>
    </citation>
    <scope>NUCLEOTIDE SEQUENCE [LARGE SCALE GENOMIC DNA]</scope>
    <source>
        <strain evidence="7 8">W260</strain>
    </source>
</reference>
<dbReference type="Gene3D" id="2.120.10.30">
    <property type="entry name" value="TolB, C-terminal domain"/>
    <property type="match status" value="1"/>
</dbReference>
<dbReference type="Gene3D" id="1.10.760.10">
    <property type="entry name" value="Cytochrome c-like domain"/>
    <property type="match status" value="1"/>
</dbReference>
<keyword evidence="8" id="KW-1185">Reference proteome</keyword>
<dbReference type="RefSeq" id="WP_150864531.1">
    <property type="nucleotide sequence ID" value="NZ_VYXP01000006.1"/>
</dbReference>
<feature type="domain" description="Cytochrome c" evidence="6">
    <location>
        <begin position="972"/>
        <end position="1063"/>
    </location>
</feature>
<gene>
    <name evidence="7" type="ORF">F3N42_11070</name>
</gene>
<dbReference type="GO" id="GO:0020037">
    <property type="term" value="F:heme binding"/>
    <property type="evidence" value="ECO:0007669"/>
    <property type="project" value="InterPro"/>
</dbReference>
<dbReference type="InterPro" id="IPR036909">
    <property type="entry name" value="Cyt_c-like_dom_sf"/>
</dbReference>
<evidence type="ECO:0000256" key="1">
    <source>
        <dbReference type="ARBA" id="ARBA00022617"/>
    </source>
</evidence>
<organism evidence="7 8">
    <name type="scientific">Marinihelvus fidelis</name>
    <dbReference type="NCBI Taxonomy" id="2613842"/>
    <lineage>
        <taxon>Bacteria</taxon>
        <taxon>Pseudomonadati</taxon>
        <taxon>Pseudomonadota</taxon>
        <taxon>Gammaproteobacteria</taxon>
        <taxon>Chromatiales</taxon>
        <taxon>Wenzhouxiangellaceae</taxon>
        <taxon>Marinihelvus</taxon>
    </lineage>
</organism>
<dbReference type="Gene3D" id="1.25.10.10">
    <property type="entry name" value="Leucine-rich Repeat Variant"/>
    <property type="match status" value="1"/>
</dbReference>
<feature type="chain" id="PRO_5024310419" evidence="5">
    <location>
        <begin position="21"/>
        <end position="1076"/>
    </location>
</feature>
<dbReference type="PROSITE" id="PS51007">
    <property type="entry name" value="CYTC"/>
    <property type="match status" value="1"/>
</dbReference>
<dbReference type="PROSITE" id="PS50077">
    <property type="entry name" value="HEAT_REPEAT"/>
    <property type="match status" value="1"/>
</dbReference>
<dbReference type="SMART" id="SM00567">
    <property type="entry name" value="EZ_HEAT"/>
    <property type="match status" value="4"/>
</dbReference>
<dbReference type="SUPFAM" id="SSF46626">
    <property type="entry name" value="Cytochrome c"/>
    <property type="match status" value="1"/>
</dbReference>
<dbReference type="GO" id="GO:0009055">
    <property type="term" value="F:electron transfer activity"/>
    <property type="evidence" value="ECO:0007669"/>
    <property type="project" value="InterPro"/>
</dbReference>
<evidence type="ECO:0000256" key="3">
    <source>
        <dbReference type="ARBA" id="ARBA00023004"/>
    </source>
</evidence>
<dbReference type="InterPro" id="IPR011989">
    <property type="entry name" value="ARM-like"/>
</dbReference>
<evidence type="ECO:0000256" key="2">
    <source>
        <dbReference type="ARBA" id="ARBA00022723"/>
    </source>
</evidence>
<protein>
    <submittedName>
        <fullName evidence="7">C-type cytochrome</fullName>
    </submittedName>
</protein>
<dbReference type="PANTHER" id="PTHR33546:SF1">
    <property type="entry name" value="LARGE, MULTIFUNCTIONAL SECRETED PROTEIN"/>
    <property type="match status" value="1"/>
</dbReference>
<accession>A0A5N0T8T8</accession>
<dbReference type="InterPro" id="IPR055557">
    <property type="entry name" value="DUF7133"/>
</dbReference>
<feature type="signal peptide" evidence="5">
    <location>
        <begin position="1"/>
        <end position="20"/>
    </location>
</feature>
<dbReference type="PANTHER" id="PTHR33546">
    <property type="entry name" value="LARGE, MULTIFUNCTIONAL SECRETED PROTEIN-RELATED"/>
    <property type="match status" value="1"/>
</dbReference>
<dbReference type="InterPro" id="IPR004155">
    <property type="entry name" value="PBS_lyase_HEAT"/>
</dbReference>
<proteinExistence type="predicted"/>
<dbReference type="InterPro" id="IPR021133">
    <property type="entry name" value="HEAT_type_2"/>
</dbReference>
<comment type="caution">
    <text evidence="7">The sequence shown here is derived from an EMBL/GenBank/DDBJ whole genome shotgun (WGS) entry which is preliminary data.</text>
</comment>
<dbReference type="Proteomes" id="UP000325372">
    <property type="component" value="Unassembled WGS sequence"/>
</dbReference>
<dbReference type="InterPro" id="IPR011042">
    <property type="entry name" value="6-blade_b-propeller_TolB-like"/>
</dbReference>
<dbReference type="Pfam" id="PF23500">
    <property type="entry name" value="DUF7133"/>
    <property type="match status" value="1"/>
</dbReference>
<dbReference type="SUPFAM" id="SSF48371">
    <property type="entry name" value="ARM repeat"/>
    <property type="match status" value="1"/>
</dbReference>
<keyword evidence="1 4" id="KW-0349">Heme</keyword>
<evidence type="ECO:0000259" key="6">
    <source>
        <dbReference type="PROSITE" id="PS51007"/>
    </source>
</evidence>
<dbReference type="InterPro" id="IPR009056">
    <property type="entry name" value="Cyt_c-like_dom"/>
</dbReference>